<organism evidence="2 3">
    <name type="scientific">Litoreibacter meonggei</name>
    <dbReference type="NCBI Taxonomy" id="1049199"/>
    <lineage>
        <taxon>Bacteria</taxon>
        <taxon>Pseudomonadati</taxon>
        <taxon>Pseudomonadota</taxon>
        <taxon>Alphaproteobacteria</taxon>
        <taxon>Rhodobacterales</taxon>
        <taxon>Roseobacteraceae</taxon>
        <taxon>Litoreibacter</taxon>
    </lineage>
</organism>
<keyword evidence="2" id="KW-0808">Transferase</keyword>
<accession>A0A497W6H2</accession>
<dbReference type="RefSeq" id="WP_121024078.1">
    <property type="nucleotide sequence ID" value="NZ_RCCE01000003.1"/>
</dbReference>
<protein>
    <submittedName>
        <fullName evidence="2">Glutathione S-transferase</fullName>
    </submittedName>
</protein>
<dbReference type="SUPFAM" id="SSF52833">
    <property type="entry name" value="Thioredoxin-like"/>
    <property type="match status" value="1"/>
</dbReference>
<dbReference type="Gene3D" id="3.40.30.10">
    <property type="entry name" value="Glutaredoxin"/>
    <property type="match status" value="1"/>
</dbReference>
<evidence type="ECO:0000313" key="3">
    <source>
        <dbReference type="Proteomes" id="UP000269157"/>
    </source>
</evidence>
<dbReference type="OrthoDB" id="9813092at2"/>
<dbReference type="Proteomes" id="UP000269157">
    <property type="component" value="Unassembled WGS sequence"/>
</dbReference>
<keyword evidence="3" id="KW-1185">Reference proteome</keyword>
<gene>
    <name evidence="2" type="ORF">BCF46_2198</name>
</gene>
<dbReference type="EMBL" id="RCCE01000003">
    <property type="protein sequence ID" value="RLJ51971.1"/>
    <property type="molecule type" value="Genomic_DNA"/>
</dbReference>
<dbReference type="AlphaFoldDB" id="A0A497W6H2"/>
<dbReference type="CDD" id="cd03196">
    <property type="entry name" value="GST_C_5"/>
    <property type="match status" value="1"/>
</dbReference>
<sequence length="221" mass="24959">MSLHLGENIPAGGIPVLYSFRRCPYAMRARLAIHAAGLQLEHREILLRDKAPEFLDASPKGTVPVVVAPSGVIEESLDIMLWALTQNDPENWLQNRNDSLDLIAQNDGPFKTALDRYKYANRHDNDPETWRALGSGTLENYDSILAQNAYLLGNQPRLADMAIFPFVRQFANTDRAWFDAQPWPHLLRWLNGHLTSPRFTAIMMKYPKWQAGDPPTLAPSA</sequence>
<dbReference type="InterPro" id="IPR036282">
    <property type="entry name" value="Glutathione-S-Trfase_C_sf"/>
</dbReference>
<dbReference type="GO" id="GO:0005737">
    <property type="term" value="C:cytoplasm"/>
    <property type="evidence" value="ECO:0007669"/>
    <property type="project" value="TreeGrafter"/>
</dbReference>
<evidence type="ECO:0000313" key="2">
    <source>
        <dbReference type="EMBL" id="RLJ51971.1"/>
    </source>
</evidence>
<dbReference type="Pfam" id="PF13417">
    <property type="entry name" value="GST_N_3"/>
    <property type="match status" value="1"/>
</dbReference>
<comment type="caution">
    <text evidence="2">The sequence shown here is derived from an EMBL/GenBank/DDBJ whole genome shotgun (WGS) entry which is preliminary data.</text>
</comment>
<dbReference type="InterPro" id="IPR050983">
    <property type="entry name" value="GST_Omega/HSP26"/>
</dbReference>
<dbReference type="PANTHER" id="PTHR43968">
    <property type="match status" value="1"/>
</dbReference>
<name>A0A497W6H2_9RHOB</name>
<dbReference type="GO" id="GO:0016740">
    <property type="term" value="F:transferase activity"/>
    <property type="evidence" value="ECO:0007669"/>
    <property type="project" value="UniProtKB-KW"/>
</dbReference>
<dbReference type="Pfam" id="PF13410">
    <property type="entry name" value="GST_C_2"/>
    <property type="match status" value="1"/>
</dbReference>
<dbReference type="SUPFAM" id="SSF47616">
    <property type="entry name" value="GST C-terminal domain-like"/>
    <property type="match status" value="1"/>
</dbReference>
<feature type="domain" description="GST N-terminal" evidence="1">
    <location>
        <begin position="13"/>
        <end position="91"/>
    </location>
</feature>
<proteinExistence type="predicted"/>
<dbReference type="InterPro" id="IPR036249">
    <property type="entry name" value="Thioredoxin-like_sf"/>
</dbReference>
<dbReference type="PANTHER" id="PTHR43968:SF6">
    <property type="entry name" value="GLUTATHIONE S-TRANSFERASE OMEGA"/>
    <property type="match status" value="1"/>
</dbReference>
<evidence type="ECO:0000259" key="1">
    <source>
        <dbReference type="PROSITE" id="PS50404"/>
    </source>
</evidence>
<dbReference type="PROSITE" id="PS50404">
    <property type="entry name" value="GST_NTER"/>
    <property type="match status" value="1"/>
</dbReference>
<dbReference type="Gene3D" id="1.20.1050.10">
    <property type="match status" value="1"/>
</dbReference>
<dbReference type="InterPro" id="IPR004045">
    <property type="entry name" value="Glutathione_S-Trfase_N"/>
</dbReference>
<reference evidence="2 3" key="1">
    <citation type="submission" date="2018-10" db="EMBL/GenBank/DDBJ databases">
        <title>Genomic Encyclopedia of Archaeal and Bacterial Type Strains, Phase II (KMG-II): from individual species to whole genera.</title>
        <authorList>
            <person name="Goeker M."/>
        </authorList>
    </citation>
    <scope>NUCLEOTIDE SEQUENCE [LARGE SCALE GENOMIC DNA]</scope>
    <source>
        <strain evidence="2 3">DSM 29466</strain>
    </source>
</reference>